<feature type="domain" description="Glycosyl transferase family 1" evidence="2">
    <location>
        <begin position="196"/>
        <end position="363"/>
    </location>
</feature>
<keyword evidence="1" id="KW-0808">Transferase</keyword>
<dbReference type="PANTHER" id="PTHR46401:SF2">
    <property type="entry name" value="GLYCOSYLTRANSFERASE WBBK-RELATED"/>
    <property type="match status" value="1"/>
</dbReference>
<evidence type="ECO:0000313" key="5">
    <source>
        <dbReference type="Proteomes" id="UP000228920"/>
    </source>
</evidence>
<dbReference type="SUPFAM" id="SSF53756">
    <property type="entry name" value="UDP-Glycosyltransferase/glycogen phosphorylase"/>
    <property type="match status" value="1"/>
</dbReference>
<dbReference type="Proteomes" id="UP000228920">
    <property type="component" value="Unassembled WGS sequence"/>
</dbReference>
<name>A0A2M7THY6_UNCKA</name>
<dbReference type="InterPro" id="IPR028098">
    <property type="entry name" value="Glyco_trans_4-like_N"/>
</dbReference>
<evidence type="ECO:0000313" key="4">
    <source>
        <dbReference type="EMBL" id="PIZ45933.1"/>
    </source>
</evidence>
<proteinExistence type="predicted"/>
<evidence type="ECO:0000259" key="3">
    <source>
        <dbReference type="Pfam" id="PF13439"/>
    </source>
</evidence>
<dbReference type="PANTHER" id="PTHR46401">
    <property type="entry name" value="GLYCOSYLTRANSFERASE WBBK-RELATED"/>
    <property type="match status" value="1"/>
</dbReference>
<dbReference type="InterPro" id="IPR001296">
    <property type="entry name" value="Glyco_trans_1"/>
</dbReference>
<dbReference type="CDD" id="cd03809">
    <property type="entry name" value="GT4_MtfB-like"/>
    <property type="match status" value="1"/>
</dbReference>
<feature type="domain" description="Glycosyltransferase subfamily 4-like N-terminal" evidence="3">
    <location>
        <begin position="17"/>
        <end position="179"/>
    </location>
</feature>
<dbReference type="AlphaFoldDB" id="A0A2M7THY6"/>
<protein>
    <recommendedName>
        <fullName evidence="6">Glycosyltransferase family 1 protein</fullName>
    </recommendedName>
</protein>
<gene>
    <name evidence="4" type="ORF">COY32_04380</name>
</gene>
<evidence type="ECO:0008006" key="6">
    <source>
        <dbReference type="Google" id="ProtNLM"/>
    </source>
</evidence>
<comment type="caution">
    <text evidence="4">The sequence shown here is derived from an EMBL/GenBank/DDBJ whole genome shotgun (WGS) entry which is preliminary data.</text>
</comment>
<sequence length="389" mass="44463">MQKKYTIGIDARIFKTGIGRVVENLLLSLEGVIPQDINLVVFLRKDGFVSYHPHSPNITKVLADFAPYSFAEQFALPFLIRKYHVDLMHFTNFNAPILYFGPFVVTIYDLIHLSFSTFGNTTKNYPYYLFKKLMYRLVVWVLAQRAQYITTISDVSKQEIIDRLHVSGDKVIVTSVGFDHVTKDEYVNIEESQKILAKYGIKKPYLLYVATMYPHKNHQNLLSALQEILSHGLDVSLVLVGKVDNLSKQVKDKVTRMGLKDHVVFPNYLVENGYVLDDDLSVMYLQSEMVVFPSLMEGFGIPILEAQWYEKPVVASDLPIFHEVGCDGVLYVDPYDPSDIAKKITSVLRKDIDTKNLIENGKENIKRFLWKDVATKTIDVYRSVLGNAS</sequence>
<dbReference type="Pfam" id="PF13439">
    <property type="entry name" value="Glyco_transf_4"/>
    <property type="match status" value="1"/>
</dbReference>
<accession>A0A2M7THY6</accession>
<dbReference type="Pfam" id="PF00534">
    <property type="entry name" value="Glycos_transf_1"/>
    <property type="match status" value="1"/>
</dbReference>
<organism evidence="4 5">
    <name type="scientific">candidate division WWE3 bacterium CG_4_10_14_0_2_um_filter_41_14</name>
    <dbReference type="NCBI Taxonomy" id="1975072"/>
    <lineage>
        <taxon>Bacteria</taxon>
        <taxon>Katanobacteria</taxon>
    </lineage>
</organism>
<dbReference type="EMBL" id="PFNL01000117">
    <property type="protein sequence ID" value="PIZ45933.1"/>
    <property type="molecule type" value="Genomic_DNA"/>
</dbReference>
<evidence type="ECO:0000259" key="2">
    <source>
        <dbReference type="Pfam" id="PF00534"/>
    </source>
</evidence>
<reference evidence="5" key="1">
    <citation type="submission" date="2017-09" db="EMBL/GenBank/DDBJ databases">
        <title>Depth-based differentiation of microbial function through sediment-hosted aquifers and enrichment of novel symbionts in the deep terrestrial subsurface.</title>
        <authorList>
            <person name="Probst A.J."/>
            <person name="Ladd B."/>
            <person name="Jarett J.K."/>
            <person name="Geller-Mcgrath D.E."/>
            <person name="Sieber C.M.K."/>
            <person name="Emerson J.B."/>
            <person name="Anantharaman K."/>
            <person name="Thomas B.C."/>
            <person name="Malmstrom R."/>
            <person name="Stieglmeier M."/>
            <person name="Klingl A."/>
            <person name="Woyke T."/>
            <person name="Ryan C.M."/>
            <person name="Banfield J.F."/>
        </authorList>
    </citation>
    <scope>NUCLEOTIDE SEQUENCE [LARGE SCALE GENOMIC DNA]</scope>
</reference>
<dbReference type="GO" id="GO:0016757">
    <property type="term" value="F:glycosyltransferase activity"/>
    <property type="evidence" value="ECO:0007669"/>
    <property type="project" value="InterPro"/>
</dbReference>
<dbReference type="Gene3D" id="3.40.50.2000">
    <property type="entry name" value="Glycogen Phosphorylase B"/>
    <property type="match status" value="2"/>
</dbReference>
<evidence type="ECO:0000256" key="1">
    <source>
        <dbReference type="ARBA" id="ARBA00022679"/>
    </source>
</evidence>